<reference evidence="3" key="1">
    <citation type="submission" date="2023-05" db="EMBL/GenBank/DDBJ databases">
        <title>Anaerotaeda fermentans gen. nov., sp. nov., a novel anaerobic planctomycete of the new family within the order Sedimentisphaerales isolated from Taman Peninsula, Russia.</title>
        <authorList>
            <person name="Khomyakova M.A."/>
            <person name="Merkel A.Y."/>
            <person name="Slobodkin A.I."/>
        </authorList>
    </citation>
    <scope>NUCLEOTIDE SEQUENCE</scope>
    <source>
        <strain evidence="3">M17dextr</strain>
    </source>
</reference>
<proteinExistence type="predicted"/>
<dbReference type="InterPro" id="IPR001173">
    <property type="entry name" value="Glyco_trans_2-like"/>
</dbReference>
<dbReference type="Proteomes" id="UP001431776">
    <property type="component" value="Unassembled WGS sequence"/>
</dbReference>
<dbReference type="SUPFAM" id="SSF53448">
    <property type="entry name" value="Nucleotide-diphospho-sugar transferases"/>
    <property type="match status" value="1"/>
</dbReference>
<feature type="repeat" description="TPR" evidence="1">
    <location>
        <begin position="248"/>
        <end position="281"/>
    </location>
</feature>
<dbReference type="InterPro" id="IPR019734">
    <property type="entry name" value="TPR_rpt"/>
</dbReference>
<comment type="caution">
    <text evidence="3">The sequence shown here is derived from an EMBL/GenBank/DDBJ whole genome shotgun (WGS) entry which is preliminary data.</text>
</comment>
<evidence type="ECO:0000259" key="2">
    <source>
        <dbReference type="Pfam" id="PF00535"/>
    </source>
</evidence>
<keyword evidence="1" id="KW-0802">TPR repeat</keyword>
<dbReference type="Gene3D" id="3.90.550.10">
    <property type="entry name" value="Spore Coat Polysaccharide Biosynthesis Protein SpsA, Chain A"/>
    <property type="match status" value="1"/>
</dbReference>
<dbReference type="PANTHER" id="PTHR22916:SF3">
    <property type="entry name" value="UDP-GLCNAC:BETAGAL BETA-1,3-N-ACETYLGLUCOSAMINYLTRANSFERASE-LIKE PROTEIN 1"/>
    <property type="match status" value="1"/>
</dbReference>
<evidence type="ECO:0000313" key="4">
    <source>
        <dbReference type="Proteomes" id="UP001431776"/>
    </source>
</evidence>
<feature type="domain" description="Glycosyltransferase 2-like" evidence="2">
    <location>
        <begin position="6"/>
        <end position="116"/>
    </location>
</feature>
<keyword evidence="3" id="KW-0808">Transferase</keyword>
<dbReference type="AlphaFoldDB" id="A0AAW6U2A2"/>
<sequence length="313" mass="35641">MTPKLSVIIASYNHQDYIAQTLRSIEEQTFGDFEIILIDDGSSDRTVEVARETESRARIHTQRNQGVVAARNRGVELAQGQYLCFIDSDDLVLPQRFERQVAFLDAHPEVGLVYAEALIIDAEGHGQGRLSDVYPVKPGDTAEMLALHYCFIPMITAMVRADVLRQAGPFERPGPISDYIKWIEVAHLSGAHYDPEPLGCWRRHPRSTSKRANKVKSYAKTRVALKRTLRKYPDLARKLGKRIVRRYARSYFLTGFWLAADGDVPRARKYYAKAIKLYPASAANWGGYLLTLVPARRSIVALHRYVRTRKLPW</sequence>
<accession>A0AAW6U2A2</accession>
<dbReference type="EC" id="2.4.-.-" evidence="3"/>
<keyword evidence="4" id="KW-1185">Reference proteome</keyword>
<dbReference type="InterPro" id="IPR029044">
    <property type="entry name" value="Nucleotide-diphossugar_trans"/>
</dbReference>
<dbReference type="EMBL" id="JASCXX010000015">
    <property type="protein sequence ID" value="MDI6449988.1"/>
    <property type="molecule type" value="Genomic_DNA"/>
</dbReference>
<keyword evidence="3" id="KW-0328">Glycosyltransferase</keyword>
<organism evidence="3 4">
    <name type="scientific">Anaerobaca lacustris</name>
    <dbReference type="NCBI Taxonomy" id="3044600"/>
    <lineage>
        <taxon>Bacteria</taxon>
        <taxon>Pseudomonadati</taxon>
        <taxon>Planctomycetota</taxon>
        <taxon>Phycisphaerae</taxon>
        <taxon>Sedimentisphaerales</taxon>
        <taxon>Anaerobacaceae</taxon>
        <taxon>Anaerobaca</taxon>
    </lineage>
</organism>
<dbReference type="GO" id="GO:0016758">
    <property type="term" value="F:hexosyltransferase activity"/>
    <property type="evidence" value="ECO:0007669"/>
    <property type="project" value="UniProtKB-ARBA"/>
</dbReference>
<protein>
    <submittedName>
        <fullName evidence="3">Glycosyltransferase</fullName>
        <ecNumber evidence="3">2.4.-.-</ecNumber>
    </submittedName>
</protein>
<dbReference type="Pfam" id="PF00535">
    <property type="entry name" value="Glycos_transf_2"/>
    <property type="match status" value="1"/>
</dbReference>
<evidence type="ECO:0000256" key="1">
    <source>
        <dbReference type="PROSITE-ProRule" id="PRU00339"/>
    </source>
</evidence>
<name>A0AAW6U2A2_9BACT</name>
<gene>
    <name evidence="3" type="ORF">QJ522_13095</name>
</gene>
<dbReference type="PANTHER" id="PTHR22916">
    <property type="entry name" value="GLYCOSYLTRANSFERASE"/>
    <property type="match status" value="1"/>
</dbReference>
<dbReference type="RefSeq" id="WP_349245396.1">
    <property type="nucleotide sequence ID" value="NZ_JASCXX010000015.1"/>
</dbReference>
<dbReference type="PROSITE" id="PS50005">
    <property type="entry name" value="TPR"/>
    <property type="match status" value="1"/>
</dbReference>
<evidence type="ECO:0000313" key="3">
    <source>
        <dbReference type="EMBL" id="MDI6449988.1"/>
    </source>
</evidence>